<dbReference type="GO" id="GO:0005634">
    <property type="term" value="C:nucleus"/>
    <property type="evidence" value="ECO:0007669"/>
    <property type="project" value="TreeGrafter"/>
</dbReference>
<dbReference type="InterPro" id="IPR050390">
    <property type="entry name" value="C5-Methyltransferase"/>
</dbReference>
<dbReference type="PANTHER" id="PTHR10629">
    <property type="entry name" value="CYTOSINE-SPECIFIC METHYLTRANSFERASE"/>
    <property type="match status" value="1"/>
</dbReference>
<keyword evidence="6" id="KW-1185">Reference proteome</keyword>
<reference evidence="5 6" key="1">
    <citation type="journal article" date="2018" name="Evol. Lett.">
        <title>Horizontal gene cluster transfer increased hallucinogenic mushroom diversity.</title>
        <authorList>
            <person name="Reynolds H.T."/>
            <person name="Vijayakumar V."/>
            <person name="Gluck-Thaler E."/>
            <person name="Korotkin H.B."/>
            <person name="Matheny P.B."/>
            <person name="Slot J.C."/>
        </authorList>
    </citation>
    <scope>NUCLEOTIDE SEQUENCE [LARGE SCALE GENOMIC DNA]</scope>
    <source>
        <strain evidence="5 6">SRW20</strain>
    </source>
</reference>
<dbReference type="GO" id="GO:0032259">
    <property type="term" value="P:methylation"/>
    <property type="evidence" value="ECO:0007669"/>
    <property type="project" value="UniProtKB-KW"/>
</dbReference>
<dbReference type="GO" id="GO:0003886">
    <property type="term" value="F:DNA (cytosine-5-)-methyltransferase activity"/>
    <property type="evidence" value="ECO:0007669"/>
    <property type="project" value="UniProtKB-EC"/>
</dbReference>
<evidence type="ECO:0000256" key="3">
    <source>
        <dbReference type="ARBA" id="ARBA00022679"/>
    </source>
</evidence>
<dbReference type="Pfam" id="PF00145">
    <property type="entry name" value="DNA_methylase"/>
    <property type="match status" value="1"/>
</dbReference>
<dbReference type="SUPFAM" id="SSF53335">
    <property type="entry name" value="S-adenosyl-L-methionine-dependent methyltransferases"/>
    <property type="match status" value="1"/>
</dbReference>
<keyword evidence="2" id="KW-0489">Methyltransferase</keyword>
<dbReference type="OrthoDB" id="5376140at2759"/>
<dbReference type="InterPro" id="IPR031303">
    <property type="entry name" value="C5_meth_CS"/>
</dbReference>
<dbReference type="InParanoid" id="A0A409VWU5"/>
<sequence length="102" mass="11596">MYARPGAEECFSTTVTNVDPTAKQGRVLHPWCHRMFSVRELARSQGFPDDFVFKAIDDNVVTMHRQIGNAVPIPVARALGRELRDALYKKWLARRAEAIVID</sequence>
<evidence type="ECO:0000256" key="2">
    <source>
        <dbReference type="ARBA" id="ARBA00022603"/>
    </source>
</evidence>
<keyword evidence="3" id="KW-0808">Transferase</keyword>
<proteinExistence type="predicted"/>
<evidence type="ECO:0000256" key="4">
    <source>
        <dbReference type="ARBA" id="ARBA00022691"/>
    </source>
</evidence>
<organism evidence="5 6">
    <name type="scientific">Gymnopilus dilepis</name>
    <dbReference type="NCBI Taxonomy" id="231916"/>
    <lineage>
        <taxon>Eukaryota</taxon>
        <taxon>Fungi</taxon>
        <taxon>Dikarya</taxon>
        <taxon>Basidiomycota</taxon>
        <taxon>Agaricomycotina</taxon>
        <taxon>Agaricomycetes</taxon>
        <taxon>Agaricomycetidae</taxon>
        <taxon>Agaricales</taxon>
        <taxon>Agaricineae</taxon>
        <taxon>Hymenogastraceae</taxon>
        <taxon>Gymnopilus</taxon>
    </lineage>
</organism>
<dbReference type="EMBL" id="NHYE01005530">
    <property type="protein sequence ID" value="PPQ70742.1"/>
    <property type="molecule type" value="Genomic_DNA"/>
</dbReference>
<dbReference type="AlphaFoldDB" id="A0A409VWU5"/>
<dbReference type="Gene3D" id="3.90.120.10">
    <property type="entry name" value="DNA Methylase, subunit A, domain 2"/>
    <property type="match status" value="1"/>
</dbReference>
<dbReference type="GO" id="GO:0044027">
    <property type="term" value="P:negative regulation of gene expression via chromosomal CpG island methylation"/>
    <property type="evidence" value="ECO:0007669"/>
    <property type="project" value="TreeGrafter"/>
</dbReference>
<dbReference type="PANTHER" id="PTHR10629:SF52">
    <property type="entry name" value="DNA (CYTOSINE-5)-METHYLTRANSFERASE 1"/>
    <property type="match status" value="1"/>
</dbReference>
<protein>
    <recommendedName>
        <fullName evidence="1">DNA (cytosine-5-)-methyltransferase</fullName>
        <ecNumber evidence="1">2.1.1.37</ecNumber>
    </recommendedName>
</protein>
<gene>
    <name evidence="5" type="ORF">CVT26_014707</name>
</gene>
<comment type="caution">
    <text evidence="5">The sequence shown here is derived from an EMBL/GenBank/DDBJ whole genome shotgun (WGS) entry which is preliminary data.</text>
</comment>
<evidence type="ECO:0000313" key="6">
    <source>
        <dbReference type="Proteomes" id="UP000284706"/>
    </source>
</evidence>
<evidence type="ECO:0000313" key="5">
    <source>
        <dbReference type="EMBL" id="PPQ70742.1"/>
    </source>
</evidence>
<dbReference type="EC" id="2.1.1.37" evidence="1"/>
<dbReference type="InterPro" id="IPR001525">
    <property type="entry name" value="C5_MeTfrase"/>
</dbReference>
<evidence type="ECO:0000256" key="1">
    <source>
        <dbReference type="ARBA" id="ARBA00011975"/>
    </source>
</evidence>
<dbReference type="PROSITE" id="PS00095">
    <property type="entry name" value="C5_MTASE_2"/>
    <property type="match status" value="1"/>
</dbReference>
<dbReference type="Proteomes" id="UP000284706">
    <property type="component" value="Unassembled WGS sequence"/>
</dbReference>
<keyword evidence="4" id="KW-0949">S-adenosyl-L-methionine</keyword>
<dbReference type="GO" id="GO:0003677">
    <property type="term" value="F:DNA binding"/>
    <property type="evidence" value="ECO:0007669"/>
    <property type="project" value="TreeGrafter"/>
</dbReference>
<accession>A0A409VWU5</accession>
<dbReference type="InterPro" id="IPR029063">
    <property type="entry name" value="SAM-dependent_MTases_sf"/>
</dbReference>
<name>A0A409VWU5_9AGAR</name>